<organism evidence="1 2">
    <name type="scientific">Aduncisulcus paluster</name>
    <dbReference type="NCBI Taxonomy" id="2918883"/>
    <lineage>
        <taxon>Eukaryota</taxon>
        <taxon>Metamonada</taxon>
        <taxon>Carpediemonas-like organisms</taxon>
        <taxon>Aduncisulcus</taxon>
    </lineage>
</organism>
<proteinExistence type="predicted"/>
<name>A0ABQ5K3Y2_9EUKA</name>
<keyword evidence="2" id="KW-1185">Reference proteome</keyword>
<gene>
    <name evidence="1" type="ORF">ADUPG1_013212</name>
</gene>
<accession>A0ABQ5K3Y2</accession>
<dbReference type="Proteomes" id="UP001057375">
    <property type="component" value="Unassembled WGS sequence"/>
</dbReference>
<evidence type="ECO:0000313" key="2">
    <source>
        <dbReference type="Proteomes" id="UP001057375"/>
    </source>
</evidence>
<evidence type="ECO:0000313" key="1">
    <source>
        <dbReference type="EMBL" id="GKT26021.1"/>
    </source>
</evidence>
<protein>
    <submittedName>
        <fullName evidence="1">Uncharacterized protein</fullName>
    </submittedName>
</protein>
<reference evidence="1" key="1">
    <citation type="submission" date="2022-03" db="EMBL/GenBank/DDBJ databases">
        <title>Draft genome sequence of Aduncisulcus paluster, a free-living microaerophilic Fornicata.</title>
        <authorList>
            <person name="Yuyama I."/>
            <person name="Kume K."/>
            <person name="Tamura T."/>
            <person name="Inagaki Y."/>
            <person name="Hashimoto T."/>
        </authorList>
    </citation>
    <scope>NUCLEOTIDE SEQUENCE</scope>
    <source>
        <strain evidence="1">NY0171</strain>
    </source>
</reference>
<sequence length="271" mass="30536">MFKKGLFINSRRLDFAPKSVPLTHPIPTSPIIDQKSKDKTKDVAKYQNLKLSANFPDFSHSIVSQRSSFVYSLPKAEITHLHPPKNVQLTCPYASGLLYLDESNTLFLCALSTSDSLQYAHYSKIDDEITSMCSYDDNCILFGKYTTIIDISHQSSSIGSKTPGKMINSYPIKVFFGRSEEIAHSEHAADDDFIDCVFCVDSNKKLYLYSIPSDQYYELDPLPILFDERIVTFCFCTSNPSSSSHSSSAIHSKLNLITIHTDDTTLVHTWD</sequence>
<comment type="caution">
    <text evidence="1">The sequence shown here is derived from an EMBL/GenBank/DDBJ whole genome shotgun (WGS) entry which is preliminary data.</text>
</comment>
<feature type="non-terminal residue" evidence="1">
    <location>
        <position position="271"/>
    </location>
</feature>
<dbReference type="EMBL" id="BQXS01012631">
    <property type="protein sequence ID" value="GKT26021.1"/>
    <property type="molecule type" value="Genomic_DNA"/>
</dbReference>